<feature type="transmembrane region" description="Helical" evidence="1">
    <location>
        <begin position="32"/>
        <end position="53"/>
    </location>
</feature>
<comment type="caution">
    <text evidence="2">The sequence shown here is derived from an EMBL/GenBank/DDBJ whole genome shotgun (WGS) entry which is preliminary data.</text>
</comment>
<keyword evidence="1" id="KW-0812">Transmembrane</keyword>
<dbReference type="AlphaFoldDB" id="A0AAE0N6S2"/>
<reference evidence="2" key="2">
    <citation type="submission" date="2023-06" db="EMBL/GenBank/DDBJ databases">
        <authorList>
            <consortium name="Lawrence Berkeley National Laboratory"/>
            <person name="Haridas S."/>
            <person name="Hensen N."/>
            <person name="Bonometti L."/>
            <person name="Westerberg I."/>
            <person name="Brannstrom I.O."/>
            <person name="Guillou S."/>
            <person name="Cros-Aarteil S."/>
            <person name="Calhoun S."/>
            <person name="Kuo A."/>
            <person name="Mondo S."/>
            <person name="Pangilinan J."/>
            <person name="Riley R."/>
            <person name="Labutti K."/>
            <person name="Andreopoulos B."/>
            <person name="Lipzen A."/>
            <person name="Chen C."/>
            <person name="Yanf M."/>
            <person name="Daum C."/>
            <person name="Ng V."/>
            <person name="Clum A."/>
            <person name="Steindorff A."/>
            <person name="Ohm R."/>
            <person name="Martin F."/>
            <person name="Silar P."/>
            <person name="Natvig D."/>
            <person name="Lalanne C."/>
            <person name="Gautier V."/>
            <person name="Ament-Velasquez S.L."/>
            <person name="Kruys A."/>
            <person name="Hutchinson M.I."/>
            <person name="Powell A.J."/>
            <person name="Barry K."/>
            <person name="Miller A.N."/>
            <person name="Grigoriev I.V."/>
            <person name="Debuchy R."/>
            <person name="Gladieux P."/>
            <person name="Thoren M.H."/>
            <person name="Johannesson H."/>
        </authorList>
    </citation>
    <scope>NUCLEOTIDE SEQUENCE</scope>
    <source>
        <strain evidence="2">CBS 958.72</strain>
    </source>
</reference>
<name>A0AAE0N6S2_9PEZI</name>
<gene>
    <name evidence="2" type="ORF">B0T24DRAFT_621395</name>
</gene>
<sequence length="98" mass="11180">MEARAVTGAVPWAVRCSYFIFSFFLWQELNSMALHVRIISAVFAFGFYTYSFFDLKVSRRGIAYLVPGDAISRSDKRAIIRIPETPSKGDKTAFERSE</sequence>
<protein>
    <submittedName>
        <fullName evidence="2">Uncharacterized protein</fullName>
    </submittedName>
</protein>
<keyword evidence="3" id="KW-1185">Reference proteome</keyword>
<evidence type="ECO:0000256" key="1">
    <source>
        <dbReference type="SAM" id="Phobius"/>
    </source>
</evidence>
<evidence type="ECO:0000313" key="3">
    <source>
        <dbReference type="Proteomes" id="UP001287356"/>
    </source>
</evidence>
<keyword evidence="1" id="KW-0472">Membrane</keyword>
<accession>A0AAE0N6S2</accession>
<organism evidence="2 3">
    <name type="scientific">Lasiosphaeria ovina</name>
    <dbReference type="NCBI Taxonomy" id="92902"/>
    <lineage>
        <taxon>Eukaryota</taxon>
        <taxon>Fungi</taxon>
        <taxon>Dikarya</taxon>
        <taxon>Ascomycota</taxon>
        <taxon>Pezizomycotina</taxon>
        <taxon>Sordariomycetes</taxon>
        <taxon>Sordariomycetidae</taxon>
        <taxon>Sordariales</taxon>
        <taxon>Lasiosphaeriaceae</taxon>
        <taxon>Lasiosphaeria</taxon>
    </lineage>
</organism>
<dbReference type="Proteomes" id="UP001287356">
    <property type="component" value="Unassembled WGS sequence"/>
</dbReference>
<feature type="transmembrane region" description="Helical" evidence="1">
    <location>
        <begin position="7"/>
        <end position="26"/>
    </location>
</feature>
<reference evidence="2" key="1">
    <citation type="journal article" date="2023" name="Mol. Phylogenet. Evol.">
        <title>Genome-scale phylogeny and comparative genomics of the fungal order Sordariales.</title>
        <authorList>
            <person name="Hensen N."/>
            <person name="Bonometti L."/>
            <person name="Westerberg I."/>
            <person name="Brannstrom I.O."/>
            <person name="Guillou S."/>
            <person name="Cros-Aarteil S."/>
            <person name="Calhoun S."/>
            <person name="Haridas S."/>
            <person name="Kuo A."/>
            <person name="Mondo S."/>
            <person name="Pangilinan J."/>
            <person name="Riley R."/>
            <person name="LaButti K."/>
            <person name="Andreopoulos B."/>
            <person name="Lipzen A."/>
            <person name="Chen C."/>
            <person name="Yan M."/>
            <person name="Daum C."/>
            <person name="Ng V."/>
            <person name="Clum A."/>
            <person name="Steindorff A."/>
            <person name="Ohm R.A."/>
            <person name="Martin F."/>
            <person name="Silar P."/>
            <person name="Natvig D.O."/>
            <person name="Lalanne C."/>
            <person name="Gautier V."/>
            <person name="Ament-Velasquez S.L."/>
            <person name="Kruys A."/>
            <person name="Hutchinson M.I."/>
            <person name="Powell A.J."/>
            <person name="Barry K."/>
            <person name="Miller A.N."/>
            <person name="Grigoriev I.V."/>
            <person name="Debuchy R."/>
            <person name="Gladieux P."/>
            <person name="Hiltunen Thoren M."/>
            <person name="Johannesson H."/>
        </authorList>
    </citation>
    <scope>NUCLEOTIDE SEQUENCE</scope>
    <source>
        <strain evidence="2">CBS 958.72</strain>
    </source>
</reference>
<proteinExistence type="predicted"/>
<dbReference type="EMBL" id="JAULSN010000004">
    <property type="protein sequence ID" value="KAK3372821.1"/>
    <property type="molecule type" value="Genomic_DNA"/>
</dbReference>
<evidence type="ECO:0000313" key="2">
    <source>
        <dbReference type="EMBL" id="KAK3372821.1"/>
    </source>
</evidence>
<keyword evidence="1" id="KW-1133">Transmembrane helix</keyword>